<evidence type="ECO:0000256" key="6">
    <source>
        <dbReference type="ARBA" id="ARBA00022679"/>
    </source>
</evidence>
<dbReference type="GO" id="GO:0009098">
    <property type="term" value="P:L-leucine biosynthetic process"/>
    <property type="evidence" value="ECO:0007669"/>
    <property type="project" value="UniProtKB-UniPathway"/>
</dbReference>
<dbReference type="InterPro" id="IPR000891">
    <property type="entry name" value="PYR_CT"/>
</dbReference>
<protein>
    <recommendedName>
        <fullName evidence="3">2-isopropylmalate synthase</fullName>
        <ecNumber evidence="3">2.3.3.13</ecNumber>
    </recommendedName>
</protein>
<dbReference type="GO" id="GO:0046872">
    <property type="term" value="F:metal ion binding"/>
    <property type="evidence" value="ECO:0007669"/>
    <property type="project" value="UniProtKB-KW"/>
</dbReference>
<dbReference type="AlphaFoldDB" id="A0A381WT48"/>
<dbReference type="SUPFAM" id="SSF110921">
    <property type="entry name" value="2-isopropylmalate synthase LeuA, allosteric (dimerisation) domain"/>
    <property type="match status" value="1"/>
</dbReference>
<dbReference type="InterPro" id="IPR050073">
    <property type="entry name" value="2-IPM_HCS-like"/>
</dbReference>
<evidence type="ECO:0000256" key="2">
    <source>
        <dbReference type="ARBA" id="ARBA00009396"/>
    </source>
</evidence>
<dbReference type="InterPro" id="IPR005671">
    <property type="entry name" value="LeuA_bact_synth"/>
</dbReference>
<dbReference type="Pfam" id="PF22617">
    <property type="entry name" value="HCS_D2"/>
    <property type="match status" value="1"/>
</dbReference>
<comment type="pathway">
    <text evidence="1">Amino-acid biosynthesis; L-leucine biosynthesis; L-leucine from 3-methyl-2-oxobutanoate: step 1/4.</text>
</comment>
<accession>A0A381WT48</accession>
<feature type="domain" description="Pyruvate carboxyltransferase" evidence="9">
    <location>
        <begin position="5"/>
        <end position="268"/>
    </location>
</feature>
<dbReference type="CDD" id="cd07940">
    <property type="entry name" value="DRE_TIM_IPMS"/>
    <property type="match status" value="1"/>
</dbReference>
<dbReference type="Pfam" id="PF00682">
    <property type="entry name" value="HMGL-like"/>
    <property type="match status" value="1"/>
</dbReference>
<evidence type="ECO:0000256" key="4">
    <source>
        <dbReference type="ARBA" id="ARBA00022430"/>
    </source>
</evidence>
<dbReference type="SMART" id="SM00917">
    <property type="entry name" value="LeuA_dimer"/>
    <property type="match status" value="1"/>
</dbReference>
<evidence type="ECO:0000313" key="10">
    <source>
        <dbReference type="EMBL" id="SVA55107.1"/>
    </source>
</evidence>
<dbReference type="HAMAP" id="MF_01025">
    <property type="entry name" value="LeuA_type1"/>
    <property type="match status" value="1"/>
</dbReference>
<dbReference type="NCBIfam" id="TIGR00973">
    <property type="entry name" value="leuA_bact"/>
    <property type="match status" value="1"/>
</dbReference>
<evidence type="ECO:0000256" key="5">
    <source>
        <dbReference type="ARBA" id="ARBA00022605"/>
    </source>
</evidence>
<dbReference type="Pfam" id="PF08502">
    <property type="entry name" value="LeuA_dimer"/>
    <property type="match status" value="1"/>
</dbReference>
<dbReference type="Gene3D" id="1.10.238.260">
    <property type="match status" value="1"/>
</dbReference>
<dbReference type="FunFam" id="3.20.20.70:FF:000010">
    <property type="entry name" value="2-isopropylmalate synthase"/>
    <property type="match status" value="1"/>
</dbReference>
<dbReference type="EMBL" id="UINC01012646">
    <property type="protein sequence ID" value="SVA55107.1"/>
    <property type="molecule type" value="Genomic_DNA"/>
</dbReference>
<evidence type="ECO:0000256" key="7">
    <source>
        <dbReference type="ARBA" id="ARBA00022723"/>
    </source>
</evidence>
<keyword evidence="7" id="KW-0479">Metal-binding</keyword>
<keyword evidence="5" id="KW-0028">Amino-acid biosynthesis</keyword>
<organism evidence="10">
    <name type="scientific">marine metagenome</name>
    <dbReference type="NCBI Taxonomy" id="408172"/>
    <lineage>
        <taxon>unclassified sequences</taxon>
        <taxon>metagenomes</taxon>
        <taxon>ecological metagenomes</taxon>
    </lineage>
</organism>
<evidence type="ECO:0000256" key="3">
    <source>
        <dbReference type="ARBA" id="ARBA00012973"/>
    </source>
</evidence>
<comment type="similarity">
    <text evidence="2">Belongs to the alpha-IPM synthase/homocitrate synthase family. LeuA type 1 subfamily.</text>
</comment>
<dbReference type="FunFam" id="1.10.238.260:FF:000001">
    <property type="entry name" value="2-isopropylmalate synthase"/>
    <property type="match status" value="1"/>
</dbReference>
<sequence>MPDKVIVFDTTLRDAEQTPGAALNSAEKFEIAKHLAQLNVDVIEAGFPRSSPSDFEAVQRISNEIEGPEICALSRVIDQDITDAWDAIKDSPKPRIHTFVGTSEIHIKGIMRSDRETVLKKAITAVEYARSLCQTVEFSPMDAARTDPQYLYEVVEATISAGASIINIPDTVGYAIPSEFGQLIKGIFENVTNIDQAIISVHCHNDLGLAVANSLEAIKNGARQIECTVNGLGERAGNTSMEEIVMAIRTRGGHFDQVYTEINTKEIVPISRLVSRLMGIPVAPNKAIVGSNAFAHSSGIHQDGVIKQRDTFEIIDPEDVGLKESQIILSPRSGRNALRHRLEVLGYQIEGEQLDKIYERFLAVADKKKEVHDADLDAIMSDEVRSIPETYTFEYIQVLSGTKISATTTVGLQTQGEIIEKSAVGEGPVDTAYKAIDLITNLPLKLIDYSIKSVTEGKDAIGEVTIKVQNGAHLVTGYGASTDVIEASARAYVDVVNKVIYQK</sequence>
<dbReference type="UniPathway" id="UPA00048">
    <property type="reaction ID" value="UER00070"/>
</dbReference>
<evidence type="ECO:0000259" key="9">
    <source>
        <dbReference type="PROSITE" id="PS50991"/>
    </source>
</evidence>
<dbReference type="NCBIfam" id="NF002086">
    <property type="entry name" value="PRK00915.1-3"/>
    <property type="match status" value="1"/>
</dbReference>
<gene>
    <name evidence="10" type="ORF">METZ01_LOCUS107961</name>
</gene>
<dbReference type="InterPro" id="IPR054691">
    <property type="entry name" value="LeuA/HCS_post-cat"/>
</dbReference>
<evidence type="ECO:0000256" key="1">
    <source>
        <dbReference type="ARBA" id="ARBA00004689"/>
    </source>
</evidence>
<dbReference type="PANTHER" id="PTHR10277:SF9">
    <property type="entry name" value="2-ISOPROPYLMALATE SYNTHASE 1, CHLOROPLASTIC-RELATED"/>
    <property type="match status" value="1"/>
</dbReference>
<dbReference type="InterPro" id="IPR013785">
    <property type="entry name" value="Aldolase_TIM"/>
</dbReference>
<dbReference type="EC" id="2.3.3.13" evidence="3"/>
<dbReference type="InterPro" id="IPR036230">
    <property type="entry name" value="LeuA_allosteric_dom_sf"/>
</dbReference>
<dbReference type="InterPro" id="IPR002034">
    <property type="entry name" value="AIPM/Hcit_synth_CS"/>
</dbReference>
<dbReference type="Gene3D" id="3.20.20.70">
    <property type="entry name" value="Aldolase class I"/>
    <property type="match status" value="1"/>
</dbReference>
<dbReference type="PROSITE" id="PS00816">
    <property type="entry name" value="AIPM_HOMOCIT_SYNTH_2"/>
    <property type="match status" value="1"/>
</dbReference>
<dbReference type="SUPFAM" id="SSF51569">
    <property type="entry name" value="Aldolase"/>
    <property type="match status" value="1"/>
</dbReference>
<name>A0A381WT48_9ZZZZ</name>
<evidence type="ECO:0000256" key="8">
    <source>
        <dbReference type="ARBA" id="ARBA00023304"/>
    </source>
</evidence>
<keyword evidence="8" id="KW-0100">Branched-chain amino acid biosynthesis</keyword>
<reference evidence="10" key="1">
    <citation type="submission" date="2018-05" db="EMBL/GenBank/DDBJ databases">
        <authorList>
            <person name="Lanie J.A."/>
            <person name="Ng W.-L."/>
            <person name="Kazmierczak K.M."/>
            <person name="Andrzejewski T.M."/>
            <person name="Davidsen T.M."/>
            <person name="Wayne K.J."/>
            <person name="Tettelin H."/>
            <person name="Glass J.I."/>
            <person name="Rusch D."/>
            <person name="Podicherti R."/>
            <person name="Tsui H.-C.T."/>
            <person name="Winkler M.E."/>
        </authorList>
    </citation>
    <scope>NUCLEOTIDE SEQUENCE</scope>
</reference>
<keyword evidence="6" id="KW-0808">Transferase</keyword>
<dbReference type="PANTHER" id="PTHR10277">
    <property type="entry name" value="HOMOCITRATE SYNTHASE-RELATED"/>
    <property type="match status" value="1"/>
</dbReference>
<dbReference type="Gene3D" id="3.30.160.270">
    <property type="match status" value="1"/>
</dbReference>
<proteinExistence type="inferred from homology"/>
<keyword evidence="4" id="KW-0432">Leucine biosynthesis</keyword>
<dbReference type="GO" id="GO:0003852">
    <property type="term" value="F:2-isopropylmalate synthase activity"/>
    <property type="evidence" value="ECO:0007669"/>
    <property type="project" value="UniProtKB-EC"/>
</dbReference>
<dbReference type="PROSITE" id="PS50991">
    <property type="entry name" value="PYR_CT"/>
    <property type="match status" value="1"/>
</dbReference>
<dbReference type="InterPro" id="IPR013709">
    <property type="entry name" value="2-isopropylmalate_synth_dimer"/>
</dbReference>